<dbReference type="Proteomes" id="UP000295717">
    <property type="component" value="Unassembled WGS sequence"/>
</dbReference>
<gene>
    <name evidence="2" type="ORF">EDC35_101460</name>
</gene>
<protein>
    <submittedName>
        <fullName evidence="2">Uncharacterized protein</fullName>
    </submittedName>
</protein>
<dbReference type="EMBL" id="SMAO01000001">
    <property type="protein sequence ID" value="TCT24140.1"/>
    <property type="molecule type" value="Genomic_DNA"/>
</dbReference>
<feature type="transmembrane region" description="Helical" evidence="1">
    <location>
        <begin position="223"/>
        <end position="248"/>
    </location>
</feature>
<organism evidence="2 3">
    <name type="scientific">Thiobaca trueperi</name>
    <dbReference type="NCBI Taxonomy" id="127458"/>
    <lineage>
        <taxon>Bacteria</taxon>
        <taxon>Pseudomonadati</taxon>
        <taxon>Pseudomonadota</taxon>
        <taxon>Gammaproteobacteria</taxon>
        <taxon>Chromatiales</taxon>
        <taxon>Chromatiaceae</taxon>
        <taxon>Thiobaca</taxon>
    </lineage>
</organism>
<name>A0A4R3N4P2_9GAMM</name>
<keyword evidence="3" id="KW-1185">Reference proteome</keyword>
<feature type="transmembrane region" description="Helical" evidence="1">
    <location>
        <begin position="66"/>
        <end position="85"/>
    </location>
</feature>
<evidence type="ECO:0000313" key="3">
    <source>
        <dbReference type="Proteomes" id="UP000295717"/>
    </source>
</evidence>
<feature type="transmembrane region" description="Helical" evidence="1">
    <location>
        <begin position="150"/>
        <end position="168"/>
    </location>
</feature>
<feature type="transmembrane region" description="Helical" evidence="1">
    <location>
        <begin position="123"/>
        <end position="144"/>
    </location>
</feature>
<feature type="transmembrane region" description="Helical" evidence="1">
    <location>
        <begin position="42"/>
        <end position="61"/>
    </location>
</feature>
<dbReference type="AlphaFoldDB" id="A0A4R3N4P2"/>
<proteinExistence type="predicted"/>
<evidence type="ECO:0000313" key="2">
    <source>
        <dbReference type="EMBL" id="TCT24140.1"/>
    </source>
</evidence>
<feature type="transmembrane region" description="Helical" evidence="1">
    <location>
        <begin position="91"/>
        <end position="111"/>
    </location>
</feature>
<sequence length="256" mass="26147">MLQKDQLAQIAMILLVWGLAGALFGALFAGLYQVLWILGLPGWQTLMIATAIAAVTTAAFYSAMPIALIGTMAGVLASIGYLMAAALKLNLIAIVGLAGAAGVVAGTLYAWMVTRGSRPLAEILNGLVAGLLTGALLVLTFALTGWQVNMIILAATAVAGVGTLFQLAEGWLVERAARWLPAMLSAPVVAGLIAAVVGASIWFVGGATAAVLDDRMTSAFGQILAHIPAGLLGGFMGGALSGLLLEFLGFRLDVGR</sequence>
<feature type="transmembrane region" description="Helical" evidence="1">
    <location>
        <begin position="12"/>
        <end position="36"/>
    </location>
</feature>
<keyword evidence="1" id="KW-0472">Membrane</keyword>
<accession>A0A4R3N4P2</accession>
<reference evidence="2 3" key="1">
    <citation type="submission" date="2019-03" db="EMBL/GenBank/DDBJ databases">
        <title>Genomic Encyclopedia of Type Strains, Phase IV (KMG-IV): sequencing the most valuable type-strain genomes for metagenomic binning, comparative biology and taxonomic classification.</title>
        <authorList>
            <person name="Goeker M."/>
        </authorList>
    </citation>
    <scope>NUCLEOTIDE SEQUENCE [LARGE SCALE GENOMIC DNA]</scope>
    <source>
        <strain evidence="2 3">DSM 13587</strain>
    </source>
</reference>
<comment type="caution">
    <text evidence="2">The sequence shown here is derived from an EMBL/GenBank/DDBJ whole genome shotgun (WGS) entry which is preliminary data.</text>
</comment>
<dbReference type="OrthoDB" id="5771363at2"/>
<feature type="transmembrane region" description="Helical" evidence="1">
    <location>
        <begin position="180"/>
        <end position="203"/>
    </location>
</feature>
<evidence type="ECO:0000256" key="1">
    <source>
        <dbReference type="SAM" id="Phobius"/>
    </source>
</evidence>
<keyword evidence="1" id="KW-0812">Transmembrane</keyword>
<keyword evidence="1" id="KW-1133">Transmembrane helix</keyword>